<organism evidence="7 8">
    <name type="scientific">Draconibacterium sediminis</name>
    <dbReference type="NCBI Taxonomy" id="1544798"/>
    <lineage>
        <taxon>Bacteria</taxon>
        <taxon>Pseudomonadati</taxon>
        <taxon>Bacteroidota</taxon>
        <taxon>Bacteroidia</taxon>
        <taxon>Marinilabiliales</taxon>
        <taxon>Prolixibacteraceae</taxon>
        <taxon>Draconibacterium</taxon>
    </lineage>
</organism>
<evidence type="ECO:0000313" key="8">
    <source>
        <dbReference type="Proteomes" id="UP000032544"/>
    </source>
</evidence>
<dbReference type="Pfam" id="PF07291">
    <property type="entry name" value="MauE"/>
    <property type="match status" value="1"/>
</dbReference>
<keyword evidence="4 5" id="KW-0472">Membrane</keyword>
<keyword evidence="2 5" id="KW-0812">Transmembrane</keyword>
<proteinExistence type="predicted"/>
<keyword evidence="8" id="KW-1185">Reference proteome</keyword>
<evidence type="ECO:0000256" key="1">
    <source>
        <dbReference type="ARBA" id="ARBA00004141"/>
    </source>
</evidence>
<gene>
    <name evidence="7" type="ORF">LH29_10700</name>
</gene>
<evidence type="ECO:0000256" key="3">
    <source>
        <dbReference type="ARBA" id="ARBA00022989"/>
    </source>
</evidence>
<protein>
    <submittedName>
        <fullName evidence="7">TerC family integral membrane protein</fullName>
    </submittedName>
</protein>
<dbReference type="GO" id="GO:0016020">
    <property type="term" value="C:membrane"/>
    <property type="evidence" value="ECO:0007669"/>
    <property type="project" value="UniProtKB-SubCell"/>
</dbReference>
<evidence type="ECO:0000313" key="7">
    <source>
        <dbReference type="EMBL" id="KJF43583.1"/>
    </source>
</evidence>
<feature type="transmembrane region" description="Helical" evidence="5">
    <location>
        <begin position="44"/>
        <end position="67"/>
    </location>
</feature>
<sequence>MKHFSILVPVTSYLYILLFVYAGFSKLLDYENFTVQLAQSPLLSAYAGVVAPAVICMEFMLSLLLIFRKTRLTGLYGSFFLMIAFTIYIYLILNYSDFVPCSCGGIIEKLNWTEHMIFNITFVILALLAIAFSEKEKHTRKHMVLLKTSLPSLLAAGVVVGLFLSSEHIIKKENNFIRRFGQHSLRDEKALDLGVNSYYFAGIAYGQIYLGNYTAPLVLTSVDTSLTTKVPAKLELDDTDLPFRSIRIQIETPYFYVYDGNIPIIYRGKLGDSHAHTISFEDCYFSQLQVIDSINFAFRAQSRSTKSQVLGRLSLNREPKVTLNYGLLEKQIDGMFDTDGKLLRDNSTGELAYIYSYRNEILVMNKELQLLQKLHTIDTISHAQVQVRRLSDGRHKLGAPPLQVNKTALLYKQVLFNESMLMGKFESRKAWQQAAIVDMYSTGRQEYLGSFYIYHRGENKMSQMLATDNYLFVLRGSEIVRYRFAQAVTANFKTGEAENPKQSKQEF</sequence>
<dbReference type="Proteomes" id="UP000032544">
    <property type="component" value="Unassembled WGS sequence"/>
</dbReference>
<evidence type="ECO:0000256" key="2">
    <source>
        <dbReference type="ARBA" id="ARBA00022692"/>
    </source>
</evidence>
<feature type="domain" description="Methylamine utilisation protein MauE" evidence="6">
    <location>
        <begin position="6"/>
        <end position="131"/>
    </location>
</feature>
<feature type="transmembrane region" description="Helical" evidence="5">
    <location>
        <begin position="7"/>
        <end position="24"/>
    </location>
</feature>
<feature type="transmembrane region" description="Helical" evidence="5">
    <location>
        <begin position="144"/>
        <end position="164"/>
    </location>
</feature>
<evidence type="ECO:0000256" key="4">
    <source>
        <dbReference type="ARBA" id="ARBA00023136"/>
    </source>
</evidence>
<keyword evidence="3 5" id="KW-1133">Transmembrane helix</keyword>
<dbReference type="InterPro" id="IPR009908">
    <property type="entry name" value="Methylamine_util_MauE"/>
</dbReference>
<dbReference type="AlphaFoldDB" id="A0A0D8JCP7"/>
<dbReference type="GO" id="GO:0030416">
    <property type="term" value="P:methylamine metabolic process"/>
    <property type="evidence" value="ECO:0007669"/>
    <property type="project" value="InterPro"/>
</dbReference>
<name>A0A0D8JCP7_9BACT</name>
<dbReference type="EMBL" id="JRHC01000002">
    <property type="protein sequence ID" value="KJF43583.1"/>
    <property type="molecule type" value="Genomic_DNA"/>
</dbReference>
<comment type="subcellular location">
    <subcellularLocation>
        <location evidence="1">Membrane</location>
        <topology evidence="1">Multi-pass membrane protein</topology>
    </subcellularLocation>
</comment>
<evidence type="ECO:0000259" key="6">
    <source>
        <dbReference type="Pfam" id="PF07291"/>
    </source>
</evidence>
<feature type="transmembrane region" description="Helical" evidence="5">
    <location>
        <begin position="74"/>
        <end position="95"/>
    </location>
</feature>
<dbReference type="PATRIC" id="fig|1544798.3.peg.2293"/>
<reference evidence="7 8" key="1">
    <citation type="submission" date="2014-09" db="EMBL/GenBank/DDBJ databases">
        <title>Draft Genome Sequence of Draconibacterium sp. JN14CK-3.</title>
        <authorList>
            <person name="Dong C."/>
            <person name="Lai Q."/>
            <person name="Shao Z."/>
        </authorList>
    </citation>
    <scope>NUCLEOTIDE SEQUENCE [LARGE SCALE GENOMIC DNA]</scope>
    <source>
        <strain evidence="7 8">JN14CK-3</strain>
    </source>
</reference>
<feature type="transmembrane region" description="Helical" evidence="5">
    <location>
        <begin position="115"/>
        <end position="132"/>
    </location>
</feature>
<dbReference type="STRING" id="1544798.LH29_10700"/>
<comment type="caution">
    <text evidence="7">The sequence shown here is derived from an EMBL/GenBank/DDBJ whole genome shotgun (WGS) entry which is preliminary data.</text>
</comment>
<accession>A0A0D8JCP7</accession>
<evidence type="ECO:0000256" key="5">
    <source>
        <dbReference type="SAM" id="Phobius"/>
    </source>
</evidence>